<feature type="region of interest" description="Disordered" evidence="1">
    <location>
        <begin position="1"/>
        <end position="21"/>
    </location>
</feature>
<name>A0ABW4P4E4_9NOCA</name>
<evidence type="ECO:0000313" key="3">
    <source>
        <dbReference type="Proteomes" id="UP001597286"/>
    </source>
</evidence>
<reference evidence="3" key="1">
    <citation type="journal article" date="2019" name="Int. J. Syst. Evol. Microbiol.">
        <title>The Global Catalogue of Microorganisms (GCM) 10K type strain sequencing project: providing services to taxonomists for standard genome sequencing and annotation.</title>
        <authorList>
            <consortium name="The Broad Institute Genomics Platform"/>
            <consortium name="The Broad Institute Genome Sequencing Center for Infectious Disease"/>
            <person name="Wu L."/>
            <person name="Ma J."/>
        </authorList>
    </citation>
    <scope>NUCLEOTIDE SEQUENCE [LARGE SCALE GENOMIC DNA]</scope>
    <source>
        <strain evidence="3">DT72</strain>
    </source>
</reference>
<proteinExistence type="predicted"/>
<keyword evidence="3" id="KW-1185">Reference proteome</keyword>
<dbReference type="RefSeq" id="WP_378485358.1">
    <property type="nucleotide sequence ID" value="NZ_JBHUFB010000010.1"/>
</dbReference>
<evidence type="ECO:0000256" key="1">
    <source>
        <dbReference type="SAM" id="MobiDB-lite"/>
    </source>
</evidence>
<gene>
    <name evidence="2" type="ORF">ACFSJG_11460</name>
</gene>
<accession>A0ABW4P4E4</accession>
<protein>
    <submittedName>
        <fullName evidence="2">Uncharacterized protein</fullName>
    </submittedName>
</protein>
<comment type="caution">
    <text evidence="2">The sequence shown here is derived from an EMBL/GenBank/DDBJ whole genome shotgun (WGS) entry which is preliminary data.</text>
</comment>
<organism evidence="2 3">
    <name type="scientific">Rhodococcus gannanensis</name>
    <dbReference type="NCBI Taxonomy" id="1960308"/>
    <lineage>
        <taxon>Bacteria</taxon>
        <taxon>Bacillati</taxon>
        <taxon>Actinomycetota</taxon>
        <taxon>Actinomycetes</taxon>
        <taxon>Mycobacteriales</taxon>
        <taxon>Nocardiaceae</taxon>
        <taxon>Rhodococcus</taxon>
    </lineage>
</organism>
<evidence type="ECO:0000313" key="2">
    <source>
        <dbReference type="EMBL" id="MFD1812834.1"/>
    </source>
</evidence>
<dbReference type="EMBL" id="JBHUFB010000010">
    <property type="protein sequence ID" value="MFD1812834.1"/>
    <property type="molecule type" value="Genomic_DNA"/>
</dbReference>
<dbReference type="Proteomes" id="UP001597286">
    <property type="component" value="Unassembled WGS sequence"/>
</dbReference>
<sequence length="256" mass="26111">MSAAAPEVSVAPETPGLSRRERIEQLRSRIAAVPARGESVAARQDRAPGVSAREVLPVPGPLAELLPQGGLPRGSVVAVSGATSLLVGLLASVTGSGGHAAVVGHPRLGLLAASEMGADLGRLAVIPDPGPDPVEVAAVLLDGLDLVVLGLGAAVVPPSRSRAVVARARSKGATLLVTGGGWGGTEIRLDASVHEYDGLGPGCGRLRGLRLSVGVEGRAFQRRTARIELYPRRGRVEWVPENAEPQPLSRVPSGAA</sequence>